<comment type="caution">
    <text evidence="1">The sequence shown here is derived from an EMBL/GenBank/DDBJ whole genome shotgun (WGS) entry which is preliminary data.</text>
</comment>
<reference evidence="1" key="1">
    <citation type="submission" date="2021-02" db="EMBL/GenBank/DDBJ databases">
        <authorList>
            <person name="Nowell W R."/>
        </authorList>
    </citation>
    <scope>NUCLEOTIDE SEQUENCE</scope>
</reference>
<proteinExistence type="predicted"/>
<dbReference type="AlphaFoldDB" id="A0A820LRA3"/>
<evidence type="ECO:0008006" key="3">
    <source>
        <dbReference type="Google" id="ProtNLM"/>
    </source>
</evidence>
<accession>A0A820LRA3</accession>
<dbReference type="EMBL" id="CAJOAY010022814">
    <property type="protein sequence ID" value="CAF4360968.1"/>
    <property type="molecule type" value="Genomic_DNA"/>
</dbReference>
<sequence>YAILFTHNLLHEATSPKIVNDLDKIQRVVLRSDVVVKRKEKPLGFAISPEEEEDYLACLNFFREAQQSELQHDHVHSLFENSSDTGDSYERSLSIRYCYPRLLETKLNKSSDKSEPLINQLPIEMWLHIFKYIHEQDVRNIVFAYPQFELLKIVWEAQEQKYLKTDPLKPKFIPTIHTQYGSRTLFRFSDADFFYQHLN</sequence>
<evidence type="ECO:0000313" key="1">
    <source>
        <dbReference type="EMBL" id="CAF4360968.1"/>
    </source>
</evidence>
<dbReference type="Proteomes" id="UP000663881">
    <property type="component" value="Unassembled WGS sequence"/>
</dbReference>
<gene>
    <name evidence="1" type="ORF">OKA104_LOCUS49323</name>
</gene>
<evidence type="ECO:0000313" key="2">
    <source>
        <dbReference type="Proteomes" id="UP000663881"/>
    </source>
</evidence>
<feature type="non-terminal residue" evidence="1">
    <location>
        <position position="199"/>
    </location>
</feature>
<organism evidence="1 2">
    <name type="scientific">Adineta steineri</name>
    <dbReference type="NCBI Taxonomy" id="433720"/>
    <lineage>
        <taxon>Eukaryota</taxon>
        <taxon>Metazoa</taxon>
        <taxon>Spiralia</taxon>
        <taxon>Gnathifera</taxon>
        <taxon>Rotifera</taxon>
        <taxon>Eurotatoria</taxon>
        <taxon>Bdelloidea</taxon>
        <taxon>Adinetida</taxon>
        <taxon>Adinetidae</taxon>
        <taxon>Adineta</taxon>
    </lineage>
</organism>
<protein>
    <recommendedName>
        <fullName evidence="3">F-box domain-containing protein</fullName>
    </recommendedName>
</protein>
<feature type="non-terminal residue" evidence="1">
    <location>
        <position position="1"/>
    </location>
</feature>
<name>A0A820LRA3_9BILA</name>